<dbReference type="AlphaFoldDB" id="A0A370TDF9"/>
<feature type="domain" description="RNase H type-1" evidence="2">
    <location>
        <begin position="774"/>
        <end position="908"/>
    </location>
</feature>
<dbReference type="CDD" id="cd09276">
    <property type="entry name" value="Rnase_HI_RT_non_LTR"/>
    <property type="match status" value="1"/>
</dbReference>
<dbReference type="Gene3D" id="3.60.10.10">
    <property type="entry name" value="Endonuclease/exonuclease/phosphatase"/>
    <property type="match status" value="1"/>
</dbReference>
<reference evidence="3 4" key="1">
    <citation type="journal article" date="2018" name="IMA Fungus">
        <title>IMA Genome-F 9: Draft genome sequence of Annulohypoxylon stygium, Aspergillus mulundensis, Berkeleyomyces basicola (syn. Thielaviopsis basicola), Ceratocystis smalleyi, two Cercospora beticola strains, Coleophoma cylindrospora, Fusarium fracticaudum, Phialophora cf. hyalina, and Morchella septimelata.</title>
        <authorList>
            <person name="Wingfield B.D."/>
            <person name="Bills G.F."/>
            <person name="Dong Y."/>
            <person name="Huang W."/>
            <person name="Nel W.J."/>
            <person name="Swalarsk-Parry B.S."/>
            <person name="Vaghefi N."/>
            <person name="Wilken P.M."/>
            <person name="An Z."/>
            <person name="de Beer Z.W."/>
            <person name="De Vos L."/>
            <person name="Chen L."/>
            <person name="Duong T.A."/>
            <person name="Gao Y."/>
            <person name="Hammerbacher A."/>
            <person name="Kikkert J.R."/>
            <person name="Li Y."/>
            <person name="Li H."/>
            <person name="Li K."/>
            <person name="Li Q."/>
            <person name="Liu X."/>
            <person name="Ma X."/>
            <person name="Naidoo K."/>
            <person name="Pethybridge S.J."/>
            <person name="Sun J."/>
            <person name="Steenkamp E.T."/>
            <person name="van der Nest M.A."/>
            <person name="van Wyk S."/>
            <person name="Wingfield M.J."/>
            <person name="Xiong C."/>
            <person name="Yue Q."/>
            <person name="Zhang X."/>
        </authorList>
    </citation>
    <scope>NUCLEOTIDE SEQUENCE [LARGE SCALE GENOMIC DNA]</scope>
    <source>
        <strain evidence="3 4">BP 5553</strain>
    </source>
</reference>
<evidence type="ECO:0008006" key="5">
    <source>
        <dbReference type="Google" id="ProtNLM"/>
    </source>
</evidence>
<evidence type="ECO:0000313" key="3">
    <source>
        <dbReference type="EMBL" id="RDL32487.1"/>
    </source>
</evidence>
<comment type="caution">
    <text evidence="3">The sequence shown here is derived from an EMBL/GenBank/DDBJ whole genome shotgun (WGS) entry which is preliminary data.</text>
</comment>
<dbReference type="GO" id="GO:0004523">
    <property type="term" value="F:RNA-DNA hybrid ribonuclease activity"/>
    <property type="evidence" value="ECO:0007669"/>
    <property type="project" value="InterPro"/>
</dbReference>
<name>A0A370TDF9_9HELO</name>
<dbReference type="Proteomes" id="UP000254866">
    <property type="component" value="Unassembled WGS sequence"/>
</dbReference>
<dbReference type="Gene3D" id="3.30.420.10">
    <property type="entry name" value="Ribonuclease H-like superfamily/Ribonuclease H"/>
    <property type="match status" value="1"/>
</dbReference>
<keyword evidence="4" id="KW-1185">Reference proteome</keyword>
<dbReference type="EMBL" id="NPIC01000010">
    <property type="protein sequence ID" value="RDL32487.1"/>
    <property type="molecule type" value="Genomic_DNA"/>
</dbReference>
<dbReference type="InterPro" id="IPR012337">
    <property type="entry name" value="RNaseH-like_sf"/>
</dbReference>
<evidence type="ECO:0000259" key="2">
    <source>
        <dbReference type="PROSITE" id="PS50879"/>
    </source>
</evidence>
<dbReference type="SUPFAM" id="SSF56219">
    <property type="entry name" value="DNase I-like"/>
    <property type="match status" value="1"/>
</dbReference>
<gene>
    <name evidence="3" type="ORF">BP5553_08943</name>
</gene>
<dbReference type="Pfam" id="PF00075">
    <property type="entry name" value="RNase_H"/>
    <property type="match status" value="1"/>
</dbReference>
<dbReference type="CDD" id="cd01650">
    <property type="entry name" value="RT_nLTR_like"/>
    <property type="match status" value="1"/>
</dbReference>
<dbReference type="OrthoDB" id="3527090at2759"/>
<evidence type="ECO:0000259" key="1">
    <source>
        <dbReference type="PROSITE" id="PS50878"/>
    </source>
</evidence>
<dbReference type="SUPFAM" id="SSF53098">
    <property type="entry name" value="Ribonuclease H-like"/>
    <property type="match status" value="1"/>
</dbReference>
<dbReference type="GO" id="GO:0003676">
    <property type="term" value="F:nucleic acid binding"/>
    <property type="evidence" value="ECO:0007669"/>
    <property type="project" value="InterPro"/>
</dbReference>
<dbReference type="InterPro" id="IPR036397">
    <property type="entry name" value="RNaseH_sf"/>
</dbReference>
<dbReference type="InterPro" id="IPR036691">
    <property type="entry name" value="Endo/exonu/phosph_ase_sf"/>
</dbReference>
<dbReference type="PANTHER" id="PTHR33481:SF1">
    <property type="entry name" value="ENDONUCLEASE_EXONUCLEASE_PHOSPHATASE DOMAIN-CONTAINING PROTEIN-RELATED"/>
    <property type="match status" value="1"/>
</dbReference>
<proteinExistence type="predicted"/>
<dbReference type="GeneID" id="43601792"/>
<evidence type="ECO:0000313" key="4">
    <source>
        <dbReference type="Proteomes" id="UP000254866"/>
    </source>
</evidence>
<dbReference type="PROSITE" id="PS50878">
    <property type="entry name" value="RT_POL"/>
    <property type="match status" value="1"/>
</dbReference>
<dbReference type="STRING" id="2656787.A0A370TDF9"/>
<organism evidence="3 4">
    <name type="scientific">Venustampulla echinocandica</name>
    <dbReference type="NCBI Taxonomy" id="2656787"/>
    <lineage>
        <taxon>Eukaryota</taxon>
        <taxon>Fungi</taxon>
        <taxon>Dikarya</taxon>
        <taxon>Ascomycota</taxon>
        <taxon>Pezizomycotina</taxon>
        <taxon>Leotiomycetes</taxon>
        <taxon>Helotiales</taxon>
        <taxon>Pleuroascaceae</taxon>
        <taxon>Venustampulla</taxon>
    </lineage>
</organism>
<protein>
    <recommendedName>
        <fullName evidence="5">Reverse transcriptase</fullName>
    </recommendedName>
</protein>
<dbReference type="InterPro" id="IPR000477">
    <property type="entry name" value="RT_dom"/>
</dbReference>
<sequence>MTRESVLDLTLVSPSLASKIQDWIVLPDLGSDHYGISFTIAGNTRPLVDNLSLATAYNTDLADWGIFSEKLKSGIVNCIALNSPELITILNYTNSLAILEEEESSITILLDEASKELTKAVTEAADLSIPKRKVGARVKPWWNDSLKELRQKMIRNQRTFIRYSYNYTAKRDYLIAKNAYFLAIKQAKRSHWNDFLEKEDPKTIFKAMAYTRDRQIELIPPIQASTDPEHLESSFAGKCSSFRSTLFPPPPEAPKPTWNSYTPSNKWLWPNLTIPELATACTTKLKGKTPGPDLITQVIIQHAYNAIPEVFFRLFSVLIDVGYHPTYWKQATGAILKKPGKPNYALPKAYRVISLLNCLGKVSERILAQRLGYLAETTQLLHPSQIGGRLKKSAIDAALLFNNEVEIGLKRKQKTSALLLDVKGAFDHSFLSNRQLRLAFDGQIEQFAALNTGIPQGSPISPILFLIYIRGLFTGIVTARPLSYIDDIALIVTTPNYTSNIKILEKEAARLFDQGAKSAIQFDLAKTELIHFGPSKAKLRLPDQTRIEPKQLVRWLAQAKSAFLRLARLANTERGLSPAAIRQLYIACVTSIADYGSIIWWRGQAGFKKRLQELQNLALRKILGVFKTAPIVPMEVEASLPPPEIRLNSSIRQYALRLTRLSKSHPVNIEASKNTERARADLANASIARRYLARPDSDSDSASDSELNYTEPTLAIQLDRIIGSISYIVSDSYERTQHFQFPPWARKTPYSVEISQLPKEEEALAHNTLISIPNTRITHVYSDASYIPDGIGVGVGIAIPTRYSSIVNIGAEQLVYNGELEGVTQAIEYVSSIAIPRQKYRIYSDNQAGLHRLKTPSDNPGQDCQIRAIQATEVAIRKGASIELAWVPGHTDIEGNELADRLAKQATLEEPSSNSTSFAYLGMKIKGIRRAEWLSYLTNYTTNKPNSNPNSYTRKFIWKIGARPLIPPNTKREIASAFYQLKLGHGYLKSYLFRLDRSNSDLCRCGKRETPEHLLLSCSEYKGARSALKSELRGVRLTLPLLLHTKVGIAATINFLKETKIVTRRWHLERAEEEY</sequence>
<dbReference type="RefSeq" id="XP_031866209.1">
    <property type="nucleotide sequence ID" value="XM_032017566.1"/>
</dbReference>
<dbReference type="PROSITE" id="PS50879">
    <property type="entry name" value="RNASE_H_1"/>
    <property type="match status" value="1"/>
</dbReference>
<dbReference type="InterPro" id="IPR002156">
    <property type="entry name" value="RNaseH_domain"/>
</dbReference>
<dbReference type="PANTHER" id="PTHR33481">
    <property type="entry name" value="REVERSE TRANSCRIPTASE"/>
    <property type="match status" value="1"/>
</dbReference>
<dbReference type="Pfam" id="PF00078">
    <property type="entry name" value="RVT_1"/>
    <property type="match status" value="1"/>
</dbReference>
<feature type="domain" description="Reverse transcriptase" evidence="1">
    <location>
        <begin position="317"/>
        <end position="560"/>
    </location>
</feature>
<accession>A0A370TDF9</accession>